<dbReference type="GO" id="GO:0016787">
    <property type="term" value="F:hydrolase activity"/>
    <property type="evidence" value="ECO:0007669"/>
    <property type="project" value="UniProtKB-KW"/>
</dbReference>
<sequence>FQALLNNYQKNVTIQDTFTARQLAEEVAFIDAVMETSVMQQLHTFLVSKGEASADVAVFKQFLSTIWFGRWSEFVAGVVASSGWEHTNVFERLEDNTIVGYHSWIYLYNEQEDGDFNYLGYIDTLDTGKTTVVSMPVDLYGSTKAVTQFNFGASPELELALGTLCFVARPDLACVVSGSNGAAYNWDTHTVTYNGVQYVESSHPIFE</sequence>
<dbReference type="CDD" id="cd21159">
    <property type="entry name" value="XendoU"/>
    <property type="match status" value="1"/>
</dbReference>
<evidence type="ECO:0000256" key="8">
    <source>
        <dbReference type="ARBA" id="ARBA00022884"/>
    </source>
</evidence>
<dbReference type="SUPFAM" id="SSF142877">
    <property type="entry name" value="EndoU-like"/>
    <property type="match status" value="1"/>
</dbReference>
<dbReference type="EMBL" id="GL734316">
    <property type="protein sequence ID" value="EFX61611.1"/>
    <property type="molecule type" value="Genomic_DNA"/>
</dbReference>
<comment type="similarity">
    <text evidence="2 11">Belongs to the ENDOU family.</text>
</comment>
<dbReference type="GO" id="GO:0004521">
    <property type="term" value="F:RNA endonuclease activity"/>
    <property type="evidence" value="ECO:0000318"/>
    <property type="project" value="GO_Central"/>
</dbReference>
<reference evidence="13 14" key="1">
    <citation type="journal article" date="2011" name="Science">
        <title>The ecoresponsive genome of Daphnia pulex.</title>
        <authorList>
            <person name="Colbourne J.K."/>
            <person name="Pfrender M.E."/>
            <person name="Gilbert D."/>
            <person name="Thomas W.K."/>
            <person name="Tucker A."/>
            <person name="Oakley T.H."/>
            <person name="Tokishita S."/>
            <person name="Aerts A."/>
            <person name="Arnold G.J."/>
            <person name="Basu M.K."/>
            <person name="Bauer D.J."/>
            <person name="Caceres C.E."/>
            <person name="Carmel L."/>
            <person name="Casola C."/>
            <person name="Choi J.H."/>
            <person name="Detter J.C."/>
            <person name="Dong Q."/>
            <person name="Dusheyko S."/>
            <person name="Eads B.D."/>
            <person name="Frohlich T."/>
            <person name="Geiler-Samerotte K.A."/>
            <person name="Gerlach D."/>
            <person name="Hatcher P."/>
            <person name="Jogdeo S."/>
            <person name="Krijgsveld J."/>
            <person name="Kriventseva E.V."/>
            <person name="Kultz D."/>
            <person name="Laforsch C."/>
            <person name="Lindquist E."/>
            <person name="Lopez J."/>
            <person name="Manak J.R."/>
            <person name="Muller J."/>
            <person name="Pangilinan J."/>
            <person name="Patwardhan R.P."/>
            <person name="Pitluck S."/>
            <person name="Pritham E.J."/>
            <person name="Rechtsteiner A."/>
            <person name="Rho M."/>
            <person name="Rogozin I.B."/>
            <person name="Sakarya O."/>
            <person name="Salamov A."/>
            <person name="Schaack S."/>
            <person name="Shapiro H."/>
            <person name="Shiga Y."/>
            <person name="Skalitzky C."/>
            <person name="Smith Z."/>
            <person name="Souvorov A."/>
            <person name="Sung W."/>
            <person name="Tang Z."/>
            <person name="Tsuchiya D."/>
            <person name="Tu H."/>
            <person name="Vos H."/>
            <person name="Wang M."/>
            <person name="Wolf Y.I."/>
            <person name="Yamagata H."/>
            <person name="Yamada T."/>
            <person name="Ye Y."/>
            <person name="Shaw J.R."/>
            <person name="Andrews J."/>
            <person name="Crease T.J."/>
            <person name="Tang H."/>
            <person name="Lucas S.M."/>
            <person name="Robertson H.M."/>
            <person name="Bork P."/>
            <person name="Koonin E.V."/>
            <person name="Zdobnov E.M."/>
            <person name="Grigoriev I.V."/>
            <person name="Lynch M."/>
            <person name="Boore J.L."/>
        </authorList>
    </citation>
    <scope>NUCLEOTIDE SEQUENCE [LARGE SCALE GENOMIC DNA]</scope>
</reference>
<protein>
    <recommendedName>
        <fullName evidence="12">EndoU domain-containing protein</fullName>
    </recommendedName>
</protein>
<dbReference type="KEGG" id="dpx:DAPPUDRAFT_69104"/>
<dbReference type="InParanoid" id="E9I319"/>
<gene>
    <name evidence="13" type="ORF">DAPPUDRAFT_69104</name>
</gene>
<evidence type="ECO:0000256" key="11">
    <source>
        <dbReference type="RuleBase" id="RU367085"/>
    </source>
</evidence>
<comment type="cofactor">
    <cofactor evidence="1 11">
        <name>Mn(2+)</name>
        <dbReference type="ChEBI" id="CHEBI:29035"/>
    </cofactor>
</comment>
<dbReference type="GO" id="GO:0016829">
    <property type="term" value="F:lyase activity"/>
    <property type="evidence" value="ECO:0007669"/>
    <property type="project" value="UniProtKB-KW"/>
</dbReference>
<dbReference type="PANTHER" id="PTHR12439">
    <property type="entry name" value="PLACENTAL PROTEIN 11-RELATED"/>
    <property type="match status" value="1"/>
</dbReference>
<dbReference type="InterPro" id="IPR039787">
    <property type="entry name" value="ENDOU"/>
</dbReference>
<comment type="subunit">
    <text evidence="3 11">Monomer.</text>
</comment>
<dbReference type="PhylomeDB" id="E9I319"/>
<dbReference type="Proteomes" id="UP000000305">
    <property type="component" value="Unassembled WGS sequence"/>
</dbReference>
<evidence type="ECO:0000256" key="4">
    <source>
        <dbReference type="ARBA" id="ARBA00022722"/>
    </source>
</evidence>
<keyword evidence="10" id="KW-0456">Lyase</keyword>
<evidence type="ECO:0000256" key="5">
    <source>
        <dbReference type="ARBA" id="ARBA00022723"/>
    </source>
</evidence>
<dbReference type="PROSITE" id="PS51959">
    <property type="entry name" value="ENDOU"/>
    <property type="match status" value="1"/>
</dbReference>
<evidence type="ECO:0000256" key="2">
    <source>
        <dbReference type="ARBA" id="ARBA00010168"/>
    </source>
</evidence>
<keyword evidence="6 11" id="KW-0255">Endonuclease</keyword>
<dbReference type="InterPro" id="IPR037227">
    <property type="entry name" value="EndoU-like"/>
</dbReference>
<dbReference type="PANTHER" id="PTHR12439:SF42">
    <property type="entry name" value="ENDORIBONUCLEASE-RELATED"/>
    <property type="match status" value="1"/>
</dbReference>
<evidence type="ECO:0000259" key="12">
    <source>
        <dbReference type="PROSITE" id="PS51959"/>
    </source>
</evidence>
<dbReference type="InterPro" id="IPR018998">
    <property type="entry name" value="EndoU_C"/>
</dbReference>
<feature type="domain" description="EndoU" evidence="12">
    <location>
        <begin position="1"/>
        <end position="207"/>
    </location>
</feature>
<evidence type="ECO:0000256" key="1">
    <source>
        <dbReference type="ARBA" id="ARBA00001936"/>
    </source>
</evidence>
<proteinExistence type="inferred from homology"/>
<evidence type="ECO:0000313" key="13">
    <source>
        <dbReference type="EMBL" id="EFX61611.1"/>
    </source>
</evidence>
<dbReference type="AlphaFoldDB" id="E9I319"/>
<keyword evidence="9 11" id="KW-0464">Manganese</keyword>
<name>E9I319_DAPPU</name>
<evidence type="ECO:0000256" key="7">
    <source>
        <dbReference type="ARBA" id="ARBA00022801"/>
    </source>
</evidence>
<dbReference type="GO" id="GO:0046872">
    <property type="term" value="F:metal ion binding"/>
    <property type="evidence" value="ECO:0007669"/>
    <property type="project" value="UniProtKB-UniRule"/>
</dbReference>
<organism evidence="13 14">
    <name type="scientific">Daphnia pulex</name>
    <name type="common">Water flea</name>
    <dbReference type="NCBI Taxonomy" id="6669"/>
    <lineage>
        <taxon>Eukaryota</taxon>
        <taxon>Metazoa</taxon>
        <taxon>Ecdysozoa</taxon>
        <taxon>Arthropoda</taxon>
        <taxon>Crustacea</taxon>
        <taxon>Branchiopoda</taxon>
        <taxon>Diplostraca</taxon>
        <taxon>Cladocera</taxon>
        <taxon>Anomopoda</taxon>
        <taxon>Daphniidae</taxon>
        <taxon>Daphnia</taxon>
    </lineage>
</organism>
<keyword evidence="8 11" id="KW-0694">RNA-binding</keyword>
<keyword evidence="4 11" id="KW-0540">Nuclease</keyword>
<evidence type="ECO:0000256" key="3">
    <source>
        <dbReference type="ARBA" id="ARBA00011245"/>
    </source>
</evidence>
<evidence type="ECO:0000256" key="6">
    <source>
        <dbReference type="ARBA" id="ARBA00022759"/>
    </source>
</evidence>
<evidence type="ECO:0000256" key="10">
    <source>
        <dbReference type="ARBA" id="ARBA00023239"/>
    </source>
</evidence>
<feature type="non-terminal residue" evidence="13">
    <location>
        <position position="1"/>
    </location>
</feature>
<keyword evidence="5 11" id="KW-0479">Metal-binding</keyword>
<evidence type="ECO:0000256" key="9">
    <source>
        <dbReference type="ARBA" id="ARBA00023211"/>
    </source>
</evidence>
<dbReference type="OrthoDB" id="430326at2759"/>
<dbReference type="OMA" id="DADCETI"/>
<dbReference type="Pfam" id="PF09412">
    <property type="entry name" value="XendoU"/>
    <property type="match status" value="1"/>
</dbReference>
<dbReference type="GO" id="GO:0003723">
    <property type="term" value="F:RNA binding"/>
    <property type="evidence" value="ECO:0007669"/>
    <property type="project" value="UniProtKB-UniRule"/>
</dbReference>
<accession>E9I319</accession>
<dbReference type="HOGENOM" id="CLU_048034_2_1_1"/>
<keyword evidence="14" id="KW-1185">Reference proteome</keyword>
<evidence type="ECO:0000313" key="14">
    <source>
        <dbReference type="Proteomes" id="UP000000305"/>
    </source>
</evidence>
<keyword evidence="7 11" id="KW-0378">Hydrolase</keyword>